<dbReference type="EMBL" id="MN739475">
    <property type="protein sequence ID" value="QHT06792.1"/>
    <property type="molecule type" value="Genomic_DNA"/>
</dbReference>
<evidence type="ECO:0000256" key="1">
    <source>
        <dbReference type="SAM" id="MobiDB-lite"/>
    </source>
</evidence>
<protein>
    <submittedName>
        <fullName evidence="2">Uncharacterized protein</fullName>
    </submittedName>
</protein>
<feature type="compositionally biased region" description="Acidic residues" evidence="1">
    <location>
        <begin position="17"/>
        <end position="27"/>
    </location>
</feature>
<proteinExistence type="predicted"/>
<feature type="region of interest" description="Disordered" evidence="1">
    <location>
        <begin position="1"/>
        <end position="40"/>
    </location>
</feature>
<dbReference type="AlphaFoldDB" id="A0A6C0CRM5"/>
<sequence length="185" mass="21372">MEPQVDFKSMEKHNSSDDDDDNTENDDTSTQKNMSKQILTYLDEYEKEHGSWCHYSDSDSSQSDNELENFDFNDLVGDSTPDIPFTESGFLSLLFSYKNASLLNSLDPSCFESLVSENMLPLFLSLDKVDLNDDDSTHERSPRCHCRFCKHSNQTNFWEKETDVVSQEEDVDLKPRSRPFDPPEL</sequence>
<accession>A0A6C0CRM5</accession>
<organism evidence="2">
    <name type="scientific">viral metagenome</name>
    <dbReference type="NCBI Taxonomy" id="1070528"/>
    <lineage>
        <taxon>unclassified sequences</taxon>
        <taxon>metagenomes</taxon>
        <taxon>organismal metagenomes</taxon>
    </lineage>
</organism>
<feature type="compositionally biased region" description="Basic and acidic residues" evidence="1">
    <location>
        <begin position="172"/>
        <end position="185"/>
    </location>
</feature>
<evidence type="ECO:0000313" key="2">
    <source>
        <dbReference type="EMBL" id="QHT06792.1"/>
    </source>
</evidence>
<feature type="region of interest" description="Disordered" evidence="1">
    <location>
        <begin position="161"/>
        <end position="185"/>
    </location>
</feature>
<reference evidence="2" key="1">
    <citation type="journal article" date="2020" name="Nature">
        <title>Giant virus diversity and host interactions through global metagenomics.</title>
        <authorList>
            <person name="Schulz F."/>
            <person name="Roux S."/>
            <person name="Paez-Espino D."/>
            <person name="Jungbluth S."/>
            <person name="Walsh D.A."/>
            <person name="Denef V.J."/>
            <person name="McMahon K.D."/>
            <person name="Konstantinidis K.T."/>
            <person name="Eloe-Fadrosh E.A."/>
            <person name="Kyrpides N.C."/>
            <person name="Woyke T."/>
        </authorList>
    </citation>
    <scope>NUCLEOTIDE SEQUENCE</scope>
    <source>
        <strain evidence="2">GVMAG-M-3300021473-15</strain>
    </source>
</reference>
<name>A0A6C0CRM5_9ZZZZ</name>